<dbReference type="EMBL" id="JAULSN010000002">
    <property type="protein sequence ID" value="KAK3379403.1"/>
    <property type="molecule type" value="Genomic_DNA"/>
</dbReference>
<dbReference type="AlphaFoldDB" id="A0AAE0KMC0"/>
<keyword evidence="1" id="KW-0812">Transmembrane</keyword>
<keyword evidence="1" id="KW-0472">Membrane</keyword>
<reference evidence="2" key="1">
    <citation type="journal article" date="2023" name="Mol. Phylogenet. Evol.">
        <title>Genome-scale phylogeny and comparative genomics of the fungal order Sordariales.</title>
        <authorList>
            <person name="Hensen N."/>
            <person name="Bonometti L."/>
            <person name="Westerberg I."/>
            <person name="Brannstrom I.O."/>
            <person name="Guillou S."/>
            <person name="Cros-Aarteil S."/>
            <person name="Calhoun S."/>
            <person name="Haridas S."/>
            <person name="Kuo A."/>
            <person name="Mondo S."/>
            <person name="Pangilinan J."/>
            <person name="Riley R."/>
            <person name="LaButti K."/>
            <person name="Andreopoulos B."/>
            <person name="Lipzen A."/>
            <person name="Chen C."/>
            <person name="Yan M."/>
            <person name="Daum C."/>
            <person name="Ng V."/>
            <person name="Clum A."/>
            <person name="Steindorff A."/>
            <person name="Ohm R.A."/>
            <person name="Martin F."/>
            <person name="Silar P."/>
            <person name="Natvig D.O."/>
            <person name="Lalanne C."/>
            <person name="Gautier V."/>
            <person name="Ament-Velasquez S.L."/>
            <person name="Kruys A."/>
            <person name="Hutchinson M.I."/>
            <person name="Powell A.J."/>
            <person name="Barry K."/>
            <person name="Miller A.N."/>
            <person name="Grigoriev I.V."/>
            <person name="Debuchy R."/>
            <person name="Gladieux P."/>
            <person name="Hiltunen Thoren M."/>
            <person name="Johannesson H."/>
        </authorList>
    </citation>
    <scope>NUCLEOTIDE SEQUENCE</scope>
    <source>
        <strain evidence="2">CBS 958.72</strain>
    </source>
</reference>
<organism evidence="2 3">
    <name type="scientific">Lasiosphaeria ovina</name>
    <dbReference type="NCBI Taxonomy" id="92902"/>
    <lineage>
        <taxon>Eukaryota</taxon>
        <taxon>Fungi</taxon>
        <taxon>Dikarya</taxon>
        <taxon>Ascomycota</taxon>
        <taxon>Pezizomycotina</taxon>
        <taxon>Sordariomycetes</taxon>
        <taxon>Sordariomycetidae</taxon>
        <taxon>Sordariales</taxon>
        <taxon>Lasiosphaeriaceae</taxon>
        <taxon>Lasiosphaeria</taxon>
    </lineage>
</organism>
<evidence type="ECO:0000313" key="2">
    <source>
        <dbReference type="EMBL" id="KAK3379403.1"/>
    </source>
</evidence>
<sequence length="146" mass="16581">MGSNKAQPAIPISGLLVTVCHTQALVPLNQGRFIPSRFPTYLPLYPMGSCIVVLYWRSIWGRIYLFPSIIKRNDLRYQLYISGSVLPDTLAYNPLFGRYHSLELLSDTYNNFVEHQDMPLLAWTTRSAGSMASCSDSSILYNKQRT</sequence>
<reference evidence="2" key="2">
    <citation type="submission" date="2023-06" db="EMBL/GenBank/DDBJ databases">
        <authorList>
            <consortium name="Lawrence Berkeley National Laboratory"/>
            <person name="Haridas S."/>
            <person name="Hensen N."/>
            <person name="Bonometti L."/>
            <person name="Westerberg I."/>
            <person name="Brannstrom I.O."/>
            <person name="Guillou S."/>
            <person name="Cros-Aarteil S."/>
            <person name="Calhoun S."/>
            <person name="Kuo A."/>
            <person name="Mondo S."/>
            <person name="Pangilinan J."/>
            <person name="Riley R."/>
            <person name="Labutti K."/>
            <person name="Andreopoulos B."/>
            <person name="Lipzen A."/>
            <person name="Chen C."/>
            <person name="Yanf M."/>
            <person name="Daum C."/>
            <person name="Ng V."/>
            <person name="Clum A."/>
            <person name="Steindorff A."/>
            <person name="Ohm R."/>
            <person name="Martin F."/>
            <person name="Silar P."/>
            <person name="Natvig D."/>
            <person name="Lalanne C."/>
            <person name="Gautier V."/>
            <person name="Ament-Velasquez S.L."/>
            <person name="Kruys A."/>
            <person name="Hutchinson M.I."/>
            <person name="Powell A.J."/>
            <person name="Barry K."/>
            <person name="Miller A.N."/>
            <person name="Grigoriev I.V."/>
            <person name="Debuchy R."/>
            <person name="Gladieux P."/>
            <person name="Thoren M.H."/>
            <person name="Johannesson H."/>
        </authorList>
    </citation>
    <scope>NUCLEOTIDE SEQUENCE</scope>
    <source>
        <strain evidence="2">CBS 958.72</strain>
    </source>
</reference>
<name>A0AAE0KMC0_9PEZI</name>
<gene>
    <name evidence="2" type="ORF">B0T24DRAFT_154728</name>
</gene>
<evidence type="ECO:0000256" key="1">
    <source>
        <dbReference type="SAM" id="Phobius"/>
    </source>
</evidence>
<protein>
    <submittedName>
        <fullName evidence="2">Uncharacterized protein</fullName>
    </submittedName>
</protein>
<accession>A0AAE0KMC0</accession>
<keyword evidence="1" id="KW-1133">Transmembrane helix</keyword>
<evidence type="ECO:0000313" key="3">
    <source>
        <dbReference type="Proteomes" id="UP001287356"/>
    </source>
</evidence>
<dbReference type="Proteomes" id="UP001287356">
    <property type="component" value="Unassembled WGS sequence"/>
</dbReference>
<proteinExistence type="predicted"/>
<comment type="caution">
    <text evidence="2">The sequence shown here is derived from an EMBL/GenBank/DDBJ whole genome shotgun (WGS) entry which is preliminary data.</text>
</comment>
<keyword evidence="3" id="KW-1185">Reference proteome</keyword>
<feature type="transmembrane region" description="Helical" evidence="1">
    <location>
        <begin position="38"/>
        <end position="56"/>
    </location>
</feature>